<name>F4YXT4_9CAUD</name>
<evidence type="ECO:0000313" key="2">
    <source>
        <dbReference type="Proteomes" id="UP000008742"/>
    </source>
</evidence>
<dbReference type="Proteomes" id="UP000008742">
    <property type="component" value="Segment"/>
</dbReference>
<proteinExistence type="predicted"/>
<dbReference type="KEGG" id="vg:10511810"/>
<sequence>MSYESTQAVTLIAGEDLRGDVYELLQFENDGGVAKVIKVTAVTDTAIGILAEEPDAAATTDGQAVSVVMLGSGGRAMVKAGATITAGQLVVADATAGRVAGVADIAALVADSMAIGVALESAVDGDIFEVLLQPISSATET</sequence>
<keyword evidence="2" id="KW-1185">Reference proteome</keyword>
<gene>
    <name evidence="1" type="ORF">RDJLphi1_gp73</name>
</gene>
<evidence type="ECO:0000313" key="1">
    <source>
        <dbReference type="EMBL" id="ADK73474.1"/>
    </source>
</evidence>
<dbReference type="OrthoDB" id="31753at10239"/>
<dbReference type="RefSeq" id="YP_004421841.1">
    <property type="nucleotide sequence ID" value="NC_015466.1"/>
</dbReference>
<evidence type="ECO:0008006" key="3">
    <source>
        <dbReference type="Google" id="ProtNLM"/>
    </source>
</evidence>
<protein>
    <recommendedName>
        <fullName evidence="3">DUF2190 domain-containing protein</fullName>
    </recommendedName>
</protein>
<reference evidence="1 2" key="1">
    <citation type="journal article" date="2009" name="Appl. Environ. Microbiol.">
        <title>Roseophage RDJL Phi1, infecting the aerobic anoxygenic phototrophic bacterium Roseobacter denitrificans OCh114.</title>
        <authorList>
            <person name="Zhang Y."/>
            <person name="Jiao N."/>
        </authorList>
    </citation>
    <scope>NUCLEOTIDE SEQUENCE [LARGE SCALE GENOMIC DNA]</scope>
</reference>
<dbReference type="EMBL" id="HM151342">
    <property type="protein sequence ID" value="ADK73474.1"/>
    <property type="molecule type" value="Genomic_DNA"/>
</dbReference>
<accession>F4YXT4</accession>
<reference evidence="1 2" key="2">
    <citation type="journal article" date="2011" name="Virol. J.">
        <title>Complete genome sequence of a marine roseophage provides evidence into the evolution of gene transfer agents in alphaproteobacteria.</title>
        <authorList>
            <person name="Huang S."/>
            <person name="Zhang Y."/>
            <person name="Chen F."/>
            <person name="Jiao N."/>
        </authorList>
    </citation>
    <scope>NUCLEOTIDE SEQUENCE [LARGE SCALE GENOMIC DNA]</scope>
</reference>
<dbReference type="GeneID" id="10511810"/>
<organism evidence="1 2">
    <name type="scientific">Roseobacter phage RDJL Phi 1</name>
    <dbReference type="NCBI Taxonomy" id="562742"/>
    <lineage>
        <taxon>Viruses</taxon>
        <taxon>Duplodnaviria</taxon>
        <taxon>Heunggongvirae</taxon>
        <taxon>Uroviricota</taxon>
        <taxon>Caudoviricetes</taxon>
        <taxon>Xiamenvirus</taxon>
        <taxon>Xiamenvirus RDJL1</taxon>
    </lineage>
</organism>